<name>A0A395HJ64_ASPHC</name>
<evidence type="ECO:0000256" key="6">
    <source>
        <dbReference type="SAM" id="Phobius"/>
    </source>
</evidence>
<feature type="region of interest" description="Disordered" evidence="5">
    <location>
        <begin position="305"/>
        <end position="395"/>
    </location>
</feature>
<evidence type="ECO:0000256" key="3">
    <source>
        <dbReference type="ARBA" id="ARBA00022989"/>
    </source>
</evidence>
<accession>A0A395HJ64</accession>
<reference evidence="7 8" key="1">
    <citation type="submission" date="2018-02" db="EMBL/GenBank/DDBJ databases">
        <title>The genomes of Aspergillus section Nigri reveals drivers in fungal speciation.</title>
        <authorList>
            <consortium name="DOE Joint Genome Institute"/>
            <person name="Vesth T.C."/>
            <person name="Nybo J."/>
            <person name="Theobald S."/>
            <person name="Brandl J."/>
            <person name="Frisvad J.C."/>
            <person name="Nielsen K.F."/>
            <person name="Lyhne E.K."/>
            <person name="Kogle M.E."/>
            <person name="Kuo A."/>
            <person name="Riley R."/>
            <person name="Clum A."/>
            <person name="Nolan M."/>
            <person name="Lipzen A."/>
            <person name="Salamov A."/>
            <person name="Henrissat B."/>
            <person name="Wiebenga A."/>
            <person name="De vries R.P."/>
            <person name="Grigoriev I.V."/>
            <person name="Mortensen U.H."/>
            <person name="Andersen M.R."/>
            <person name="Baker S.E."/>
        </authorList>
    </citation>
    <scope>NUCLEOTIDE SEQUENCE [LARGE SCALE GENOMIC DNA]</scope>
    <source>
        <strain evidence="7 8">CBS 101889</strain>
    </source>
</reference>
<feature type="compositionally biased region" description="Polar residues" evidence="5">
    <location>
        <begin position="385"/>
        <end position="395"/>
    </location>
</feature>
<dbReference type="AlphaFoldDB" id="A0A395HJ64"/>
<keyword evidence="2 6" id="KW-0812">Transmembrane</keyword>
<dbReference type="VEuPathDB" id="FungiDB:BO97DRAFT_409344"/>
<proteinExistence type="predicted"/>
<dbReference type="EMBL" id="KZ824346">
    <property type="protein sequence ID" value="RAL06938.1"/>
    <property type="molecule type" value="Genomic_DNA"/>
</dbReference>
<dbReference type="PANTHER" id="PTHR31465:SF15">
    <property type="entry name" value="LIPID TRANSPORTER ATNI-RELATED"/>
    <property type="match status" value="1"/>
</dbReference>
<evidence type="ECO:0000256" key="2">
    <source>
        <dbReference type="ARBA" id="ARBA00022692"/>
    </source>
</evidence>
<keyword evidence="8" id="KW-1185">Reference proteome</keyword>
<keyword evidence="3 6" id="KW-1133">Transmembrane helix</keyword>
<keyword evidence="4 6" id="KW-0472">Membrane</keyword>
<feature type="compositionally biased region" description="Basic and acidic residues" evidence="5">
    <location>
        <begin position="325"/>
        <end position="335"/>
    </location>
</feature>
<evidence type="ECO:0000256" key="4">
    <source>
        <dbReference type="ARBA" id="ARBA00023136"/>
    </source>
</evidence>
<evidence type="ECO:0008006" key="9">
    <source>
        <dbReference type="Google" id="ProtNLM"/>
    </source>
</evidence>
<evidence type="ECO:0000256" key="1">
    <source>
        <dbReference type="ARBA" id="ARBA00004141"/>
    </source>
</evidence>
<feature type="transmembrane region" description="Helical" evidence="6">
    <location>
        <begin position="75"/>
        <end position="97"/>
    </location>
</feature>
<dbReference type="RefSeq" id="XP_025546092.1">
    <property type="nucleotide sequence ID" value="XM_025696043.1"/>
</dbReference>
<feature type="transmembrane region" description="Helical" evidence="6">
    <location>
        <begin position="237"/>
        <end position="255"/>
    </location>
</feature>
<dbReference type="STRING" id="1450537.A0A395HJ64"/>
<protein>
    <recommendedName>
        <fullName evidence="9">RTA1 domain protein</fullName>
    </recommendedName>
</protein>
<feature type="transmembrane region" description="Helical" evidence="6">
    <location>
        <begin position="149"/>
        <end position="167"/>
    </location>
</feature>
<comment type="subcellular location">
    <subcellularLocation>
        <location evidence="1">Membrane</location>
        <topology evidence="1">Multi-pass membrane protein</topology>
    </subcellularLocation>
</comment>
<evidence type="ECO:0000313" key="7">
    <source>
        <dbReference type="EMBL" id="RAL06938.1"/>
    </source>
</evidence>
<feature type="transmembrane region" description="Helical" evidence="6">
    <location>
        <begin position="187"/>
        <end position="209"/>
    </location>
</feature>
<dbReference type="GO" id="GO:0016020">
    <property type="term" value="C:membrane"/>
    <property type="evidence" value="ECO:0007669"/>
    <property type="project" value="UniProtKB-SubCell"/>
</dbReference>
<feature type="compositionally biased region" description="Basic residues" evidence="5">
    <location>
        <begin position="313"/>
        <end position="324"/>
    </location>
</feature>
<dbReference type="InterPro" id="IPR007568">
    <property type="entry name" value="RTA1"/>
</dbReference>
<dbReference type="Pfam" id="PF04479">
    <property type="entry name" value="RTA1"/>
    <property type="match status" value="1"/>
</dbReference>
<feature type="transmembrane region" description="Helical" evidence="6">
    <location>
        <begin position="109"/>
        <end position="128"/>
    </location>
</feature>
<evidence type="ECO:0000256" key="5">
    <source>
        <dbReference type="SAM" id="MobiDB-lite"/>
    </source>
</evidence>
<feature type="transmembrane region" description="Helical" evidence="6">
    <location>
        <begin position="45"/>
        <end position="66"/>
    </location>
</feature>
<dbReference type="Proteomes" id="UP000248961">
    <property type="component" value="Unassembled WGS sequence"/>
</dbReference>
<gene>
    <name evidence="7" type="ORF">BO97DRAFT_409344</name>
</gene>
<dbReference type="GeneID" id="37200332"/>
<organism evidence="7 8">
    <name type="scientific">Aspergillus homomorphus (strain CBS 101889)</name>
    <dbReference type="NCBI Taxonomy" id="1450537"/>
    <lineage>
        <taxon>Eukaryota</taxon>
        <taxon>Fungi</taxon>
        <taxon>Dikarya</taxon>
        <taxon>Ascomycota</taxon>
        <taxon>Pezizomycotina</taxon>
        <taxon>Eurotiomycetes</taxon>
        <taxon>Eurotiomycetidae</taxon>
        <taxon>Eurotiales</taxon>
        <taxon>Aspergillaceae</taxon>
        <taxon>Aspergillus</taxon>
        <taxon>Aspergillus subgen. Circumdati</taxon>
    </lineage>
</organism>
<sequence>MSATTTAASATSASATSTATCVPVTPNKNGYVPPGACGNILMYEANFGAAVLFCVLFGLTTAVHIFQAFMFKKRYAWVVIMGALWELLSSIMAALFAKHQNKDAYNTPHTIFFLLAPIWINAFLYMTLGRLIYFFIPDGRLGGVSAKRFGQIFVWLDIISFIVQLVGAGFTTSTDASTSTTMMGVHIYMGGIGLQEFFILVFTAFFIYLQRKMTEMERNGQLDNEKVARGSGFGWRWLFYAIYAALFLITVRIVFRLAQYSRGTDPNNPVLTHEWYEYVWDALPMFFALVILNVIHPGQILQGPDSEFPRVSRREKKQAKREKKQAKLAEKEARKDRKRHRKHGSVAFDLLDAQERGNTPRGYDAGYEAGYNAGTTAGDRPQRTWYDQQGNEVRR</sequence>
<dbReference type="PANTHER" id="PTHR31465">
    <property type="entry name" value="PROTEIN RTA1-RELATED"/>
    <property type="match status" value="1"/>
</dbReference>
<evidence type="ECO:0000313" key="8">
    <source>
        <dbReference type="Proteomes" id="UP000248961"/>
    </source>
</evidence>
<dbReference type="OrthoDB" id="5384040at2759"/>